<dbReference type="AlphaFoldDB" id="I7KJN8"/>
<dbReference type="HOGENOM" id="CLU_104976_1_0_11"/>
<evidence type="ECO:0000256" key="3">
    <source>
        <dbReference type="ARBA" id="ARBA00022989"/>
    </source>
</evidence>
<comment type="caution">
    <text evidence="6">The sequence shown here is derived from an EMBL/GenBank/DDBJ whole genome shotgun (WGS) entry which is preliminary data.</text>
</comment>
<feature type="transmembrane region" description="Helical" evidence="5">
    <location>
        <begin position="90"/>
        <end position="114"/>
    </location>
</feature>
<evidence type="ECO:0000256" key="1">
    <source>
        <dbReference type="ARBA" id="ARBA00004141"/>
    </source>
</evidence>
<accession>I7KJN8</accession>
<evidence type="ECO:0000313" key="7">
    <source>
        <dbReference type="EMBL" id="EJZ81857.1"/>
    </source>
</evidence>
<comment type="subcellular location">
    <subcellularLocation>
        <location evidence="1">Membrane</location>
        <topology evidence="1">Multi-pass membrane protein</topology>
    </subcellularLocation>
</comment>
<dbReference type="Proteomes" id="UP000006078">
    <property type="component" value="Unassembled WGS sequence"/>
</dbReference>
<dbReference type="OrthoDB" id="4409240at2"/>
<evidence type="ECO:0000313" key="8">
    <source>
        <dbReference type="Proteomes" id="UP000006078"/>
    </source>
</evidence>
<gene>
    <name evidence="6" type="ORF">BN46_1012</name>
    <name evidence="7" type="ORF">HMPREF9719_01232</name>
</gene>
<dbReference type="STRING" id="29321.AAV33_02415"/>
<protein>
    <submittedName>
        <fullName evidence="6">Putative secreted protein</fullName>
    </submittedName>
</protein>
<dbReference type="Pfam" id="PF02361">
    <property type="entry name" value="CbiQ"/>
    <property type="match status" value="1"/>
</dbReference>
<dbReference type="eggNOG" id="COG0619">
    <property type="taxonomic scope" value="Bacteria"/>
</dbReference>
<dbReference type="EMBL" id="CAJZ01000141">
    <property type="protein sequence ID" value="CCI83740.1"/>
    <property type="molecule type" value="Genomic_DNA"/>
</dbReference>
<evidence type="ECO:0000256" key="4">
    <source>
        <dbReference type="ARBA" id="ARBA00023136"/>
    </source>
</evidence>
<evidence type="ECO:0000313" key="9">
    <source>
        <dbReference type="Proteomes" id="UP000011016"/>
    </source>
</evidence>
<reference evidence="6 9" key="1">
    <citation type="journal article" date="2012" name="J. Bacteriol.">
        <title>Draft Genome Sequence of Turicella otitidis ATCC 51513, Isolated from Middle Ear Fluid from a Child with Otitis Media.</title>
        <authorList>
            <person name="Brinkrolf K."/>
            <person name="Schneider J."/>
            <person name="Knecht M."/>
            <person name="Ruckert C."/>
            <person name="Tauch A."/>
        </authorList>
    </citation>
    <scope>NUCLEOTIDE SEQUENCE [LARGE SCALE GENOMIC DNA]</scope>
    <source>
        <strain evidence="6 9">ATCC 51513</strain>
    </source>
</reference>
<keyword evidence="4 5" id="KW-0472">Membrane</keyword>
<keyword evidence="2 5" id="KW-0812">Transmembrane</keyword>
<dbReference type="InterPro" id="IPR003339">
    <property type="entry name" value="ABC/ECF_trnsptr_transmembrane"/>
</dbReference>
<organism evidence="6 9">
    <name type="scientific">Corynebacterium otitidis ATCC 51513</name>
    <dbReference type="NCBI Taxonomy" id="883169"/>
    <lineage>
        <taxon>Bacteria</taxon>
        <taxon>Bacillati</taxon>
        <taxon>Actinomycetota</taxon>
        <taxon>Actinomycetes</taxon>
        <taxon>Mycobacteriales</taxon>
        <taxon>Corynebacteriaceae</taxon>
        <taxon>Corynebacterium</taxon>
    </lineage>
</organism>
<dbReference type="EMBL" id="AHAE01000056">
    <property type="protein sequence ID" value="EJZ81857.1"/>
    <property type="molecule type" value="Genomic_DNA"/>
</dbReference>
<dbReference type="Proteomes" id="UP000011016">
    <property type="component" value="Unassembled WGS sequence"/>
</dbReference>
<evidence type="ECO:0000313" key="6">
    <source>
        <dbReference type="EMBL" id="CCI83740.1"/>
    </source>
</evidence>
<evidence type="ECO:0000256" key="5">
    <source>
        <dbReference type="SAM" id="Phobius"/>
    </source>
</evidence>
<keyword evidence="3 5" id="KW-1133">Transmembrane helix</keyword>
<keyword evidence="8" id="KW-1185">Reference proteome</keyword>
<reference evidence="7 8" key="2">
    <citation type="submission" date="2012-08" db="EMBL/GenBank/DDBJ databases">
        <title>The Genome Sequence of Turicella otitidis ATCC 51513.</title>
        <authorList>
            <consortium name="The Broad Institute Genome Sequencing Platform"/>
            <person name="Earl A."/>
            <person name="Ward D."/>
            <person name="Feldgarden M."/>
            <person name="Gevers D."/>
            <person name="Huys G."/>
            <person name="Walker B."/>
            <person name="Young S.K."/>
            <person name="Zeng Q."/>
            <person name="Gargeya S."/>
            <person name="Fitzgerald M."/>
            <person name="Haas B."/>
            <person name="Abouelleil A."/>
            <person name="Alvarado L."/>
            <person name="Arachchi H.M."/>
            <person name="Berlin A.M."/>
            <person name="Chapman S.B."/>
            <person name="Goldberg J."/>
            <person name="Griggs A."/>
            <person name="Gujja S."/>
            <person name="Hansen M."/>
            <person name="Howarth C."/>
            <person name="Imamovic A."/>
            <person name="Larimer J."/>
            <person name="McCowen C."/>
            <person name="Montmayeur A."/>
            <person name="Murphy C."/>
            <person name="Neiman D."/>
            <person name="Pearson M."/>
            <person name="Priest M."/>
            <person name="Roberts A."/>
            <person name="Saif S."/>
            <person name="Shea T."/>
            <person name="Sisk P."/>
            <person name="Sykes S."/>
            <person name="Wortman J."/>
            <person name="Nusbaum C."/>
            <person name="Birren B."/>
        </authorList>
    </citation>
    <scope>NUCLEOTIDE SEQUENCE [LARGE SCALE GENOMIC DNA]</scope>
    <source>
        <strain evidence="7 8">ATCC 51513</strain>
    </source>
</reference>
<dbReference type="RefSeq" id="WP_004601122.1">
    <property type="nucleotide sequence ID" value="NZ_HF541867.1"/>
</dbReference>
<evidence type="ECO:0000256" key="2">
    <source>
        <dbReference type="ARBA" id="ARBA00022692"/>
    </source>
</evidence>
<proteinExistence type="predicted"/>
<dbReference type="GO" id="GO:0005886">
    <property type="term" value="C:plasma membrane"/>
    <property type="evidence" value="ECO:0007669"/>
    <property type="project" value="UniProtKB-ARBA"/>
</dbReference>
<name>I7KJN8_9CORY</name>
<feature type="transmembrane region" description="Helical" evidence="5">
    <location>
        <begin position="50"/>
        <end position="69"/>
    </location>
</feature>
<sequence length="227" mass="23244">MAARLNPLTWLAAAAAAWLLVLGLNDWRVSLAVAAGFLILAGAARGPAPVAAALALAAPVGASLVIVHGPHGERDLGILSSEGLAVAGTLSVRVLALIAALLAAGALIPVPALVKALGRYPRAAYLAGAALRLFPQAAGELTSIREANRLRGRRVRGPVAAAKHLAVPLIVRLVSAGADRVIPLEVAGLVRPGRRTVLVPPDDSAWQRAARVALLVLAAGAVVLWRW</sequence>